<evidence type="ECO:0000313" key="2">
    <source>
        <dbReference type="Proteomes" id="UP000004931"/>
    </source>
</evidence>
<protein>
    <submittedName>
        <fullName evidence="1">Uncharacterized protein</fullName>
    </submittedName>
</protein>
<comment type="caution">
    <text evidence="1">The sequence shown here is derived from an EMBL/GenBank/DDBJ whole genome shotgun (WGS) entry which is preliminary data.</text>
</comment>
<evidence type="ECO:0000313" key="1">
    <source>
        <dbReference type="EMBL" id="EAW31221.1"/>
    </source>
</evidence>
<dbReference type="AlphaFoldDB" id="A0YDB8"/>
<keyword evidence="2" id="KW-1185">Reference proteome</keyword>
<reference evidence="1 2" key="1">
    <citation type="journal article" date="2010" name="J. Bacteriol.">
        <title>Genome sequence of the oligotrophic marine Gammaproteobacterium HTCC2143, isolated from the Oregon Coast.</title>
        <authorList>
            <person name="Oh H.M."/>
            <person name="Kang I."/>
            <person name="Ferriera S."/>
            <person name="Giovannoni S.J."/>
            <person name="Cho J.C."/>
        </authorList>
    </citation>
    <scope>NUCLEOTIDE SEQUENCE [LARGE SCALE GENOMIC DNA]</scope>
    <source>
        <strain evidence="1 2">HTCC2143</strain>
    </source>
</reference>
<dbReference type="Proteomes" id="UP000004931">
    <property type="component" value="Unassembled WGS sequence"/>
</dbReference>
<proteinExistence type="predicted"/>
<name>A0YDB8_9GAMM</name>
<gene>
    <name evidence="1" type="ORF">GP2143_03833</name>
</gene>
<accession>A0YDB8</accession>
<organism evidence="1 2">
    <name type="scientific">marine gamma proteobacterium HTCC2143</name>
    <dbReference type="NCBI Taxonomy" id="247633"/>
    <lineage>
        <taxon>Bacteria</taxon>
        <taxon>Pseudomonadati</taxon>
        <taxon>Pseudomonadota</taxon>
        <taxon>Gammaproteobacteria</taxon>
        <taxon>Cellvibrionales</taxon>
        <taxon>Spongiibacteraceae</taxon>
        <taxon>BD1-7 clade</taxon>
    </lineage>
</organism>
<sequence length="42" mass="4939">MNRLRIAVRSAVENHRAVSWLNVGDEIDVAGFEFFRMLNQEF</sequence>
<dbReference type="EMBL" id="AAVT01000004">
    <property type="protein sequence ID" value="EAW31221.1"/>
    <property type="molecule type" value="Genomic_DNA"/>
</dbReference>